<evidence type="ECO:0000256" key="2">
    <source>
        <dbReference type="ARBA" id="ARBA00009347"/>
    </source>
</evidence>
<evidence type="ECO:0000259" key="9">
    <source>
        <dbReference type="Pfam" id="PF02771"/>
    </source>
</evidence>
<dbReference type="InterPro" id="IPR052161">
    <property type="entry name" value="Mycobact_Acyl-CoA_DH"/>
</dbReference>
<evidence type="ECO:0000259" key="8">
    <source>
        <dbReference type="Pfam" id="PF02770"/>
    </source>
</evidence>
<dbReference type="PANTHER" id="PTHR43292">
    <property type="entry name" value="ACYL-COA DEHYDROGENASE"/>
    <property type="match status" value="1"/>
</dbReference>
<evidence type="ECO:0000313" key="11">
    <source>
        <dbReference type="Proteomes" id="UP001143362"/>
    </source>
</evidence>
<protein>
    <submittedName>
        <fullName evidence="10">Acyl-CoA dehydrogenase</fullName>
    </submittedName>
</protein>
<comment type="caution">
    <text evidence="10">The sequence shown here is derived from an EMBL/GenBank/DDBJ whole genome shotgun (WGS) entry which is preliminary data.</text>
</comment>
<evidence type="ECO:0000256" key="5">
    <source>
        <dbReference type="ARBA" id="ARBA00023002"/>
    </source>
</evidence>
<organism evidence="10 11">
    <name type="scientific">Candidatus Litorirhabdus singularis</name>
    <dbReference type="NCBI Taxonomy" id="2518993"/>
    <lineage>
        <taxon>Bacteria</taxon>
        <taxon>Pseudomonadati</taxon>
        <taxon>Pseudomonadota</taxon>
        <taxon>Gammaproteobacteria</taxon>
        <taxon>Cellvibrionales</taxon>
        <taxon>Halieaceae</taxon>
        <taxon>Candidatus Litorirhabdus</taxon>
    </lineage>
</organism>
<feature type="domain" description="Acyl-CoA oxidase/dehydrogenase middle" evidence="8">
    <location>
        <begin position="122"/>
        <end position="205"/>
    </location>
</feature>
<dbReference type="Pfam" id="PF00441">
    <property type="entry name" value="Acyl-CoA_dh_1"/>
    <property type="match status" value="1"/>
</dbReference>
<name>A0ABT3TBK6_9GAMM</name>
<feature type="domain" description="Acyl-CoA dehydrogenase/oxidase N-terminal" evidence="9">
    <location>
        <begin position="6"/>
        <end position="117"/>
    </location>
</feature>
<evidence type="ECO:0000259" key="7">
    <source>
        <dbReference type="Pfam" id="PF00441"/>
    </source>
</evidence>
<dbReference type="Gene3D" id="2.40.110.10">
    <property type="entry name" value="Butyryl-CoA Dehydrogenase, subunit A, domain 2"/>
    <property type="match status" value="1"/>
</dbReference>
<dbReference type="InterPro" id="IPR046373">
    <property type="entry name" value="Acyl-CoA_Oxase/DH_mid-dom_sf"/>
</dbReference>
<feature type="domain" description="Acyl-CoA dehydrogenase/oxidase C-terminal" evidence="7">
    <location>
        <begin position="227"/>
        <end position="381"/>
    </location>
</feature>
<dbReference type="InterPro" id="IPR009075">
    <property type="entry name" value="AcylCo_DH/oxidase_C"/>
</dbReference>
<sequence length="391" mass="42868">MHIDYTPKQKAMREEIRAYFADLLPAETQQRIAAETDYRVAHSVVRQMGEDGWLGVGWPREVGGGGFSAIEQQMFVDEAKQVNAPMPFVTLNTVGPCLMDYGSESHKQEFLPAILKGQVHFAIGYTEPGAGTDLAALSTRAELVGDHFVINGNKIFTTSAEEADYIWLAVRTDPDASKHKGISILIVPTSDPGFSCSPIHILDGHKTYVSHYDNVRVHRSQLVGELNQGWKLITNQLNHERVGLGAMALSALRLLDEVVAYAREPRGADGIRLIDEPWVNANLAEAQALLAAMKLMNWRMAWDADRAPLQPAPASAVKVFCSENTVRVLQLLLEVVGSEGLLEQGSPGAVLQGKLDKEYKSVTVLTFGGGVNEVQRELIAMFGLGMPRPVR</sequence>
<dbReference type="Gene3D" id="1.10.540.10">
    <property type="entry name" value="Acyl-CoA dehydrogenase/oxidase, N-terminal domain"/>
    <property type="match status" value="1"/>
</dbReference>
<dbReference type="EMBL" id="SHNN01000001">
    <property type="protein sequence ID" value="MCX2979677.1"/>
    <property type="molecule type" value="Genomic_DNA"/>
</dbReference>
<comment type="similarity">
    <text evidence="2 6">Belongs to the acyl-CoA dehydrogenase family.</text>
</comment>
<keyword evidence="11" id="KW-1185">Reference proteome</keyword>
<dbReference type="Pfam" id="PF02770">
    <property type="entry name" value="Acyl-CoA_dh_M"/>
    <property type="match status" value="1"/>
</dbReference>
<dbReference type="Pfam" id="PF02771">
    <property type="entry name" value="Acyl-CoA_dh_N"/>
    <property type="match status" value="1"/>
</dbReference>
<evidence type="ECO:0000256" key="6">
    <source>
        <dbReference type="RuleBase" id="RU362125"/>
    </source>
</evidence>
<dbReference type="Gene3D" id="1.20.140.10">
    <property type="entry name" value="Butyryl-CoA Dehydrogenase, subunit A, domain 3"/>
    <property type="match status" value="1"/>
</dbReference>
<comment type="cofactor">
    <cofactor evidence="1 6">
        <name>FAD</name>
        <dbReference type="ChEBI" id="CHEBI:57692"/>
    </cofactor>
</comment>
<evidence type="ECO:0000313" key="10">
    <source>
        <dbReference type="EMBL" id="MCX2979677.1"/>
    </source>
</evidence>
<dbReference type="InterPro" id="IPR006091">
    <property type="entry name" value="Acyl-CoA_Oxase/DH_mid-dom"/>
</dbReference>
<dbReference type="InterPro" id="IPR037069">
    <property type="entry name" value="AcylCoA_DH/ox_N_sf"/>
</dbReference>
<evidence type="ECO:0000256" key="4">
    <source>
        <dbReference type="ARBA" id="ARBA00022827"/>
    </source>
</evidence>
<dbReference type="InterPro" id="IPR009100">
    <property type="entry name" value="AcylCoA_DH/oxidase_NM_dom_sf"/>
</dbReference>
<keyword evidence="3 6" id="KW-0285">Flavoprotein</keyword>
<keyword evidence="4 6" id="KW-0274">FAD</keyword>
<reference evidence="10" key="1">
    <citation type="submission" date="2019-02" db="EMBL/GenBank/DDBJ databases">
        <authorList>
            <person name="Li S.-H."/>
        </authorList>
    </citation>
    <scope>NUCLEOTIDE SEQUENCE</scope>
    <source>
        <strain evidence="10">IMCC14734</strain>
    </source>
</reference>
<dbReference type="Proteomes" id="UP001143362">
    <property type="component" value="Unassembled WGS sequence"/>
</dbReference>
<evidence type="ECO:0000256" key="1">
    <source>
        <dbReference type="ARBA" id="ARBA00001974"/>
    </source>
</evidence>
<accession>A0ABT3TBK6</accession>
<keyword evidence="5 6" id="KW-0560">Oxidoreductase</keyword>
<dbReference type="RefSeq" id="WP_279243676.1">
    <property type="nucleotide sequence ID" value="NZ_SHNN01000001.1"/>
</dbReference>
<dbReference type="InterPro" id="IPR013786">
    <property type="entry name" value="AcylCoA_DH/ox_N"/>
</dbReference>
<dbReference type="PANTHER" id="PTHR43292:SF3">
    <property type="entry name" value="ACYL-COA DEHYDROGENASE FADE29"/>
    <property type="match status" value="1"/>
</dbReference>
<gene>
    <name evidence="10" type="ORF">EYC98_02240</name>
</gene>
<evidence type="ECO:0000256" key="3">
    <source>
        <dbReference type="ARBA" id="ARBA00022630"/>
    </source>
</evidence>
<dbReference type="InterPro" id="IPR036250">
    <property type="entry name" value="AcylCo_DH-like_C"/>
</dbReference>
<dbReference type="SUPFAM" id="SSF47203">
    <property type="entry name" value="Acyl-CoA dehydrogenase C-terminal domain-like"/>
    <property type="match status" value="1"/>
</dbReference>
<dbReference type="SUPFAM" id="SSF56645">
    <property type="entry name" value="Acyl-CoA dehydrogenase NM domain-like"/>
    <property type="match status" value="1"/>
</dbReference>
<proteinExistence type="inferred from homology"/>